<dbReference type="InterPro" id="IPR032466">
    <property type="entry name" value="Metal_Hydrolase"/>
</dbReference>
<evidence type="ECO:0000256" key="1">
    <source>
        <dbReference type="ARBA" id="ARBA00023239"/>
    </source>
</evidence>
<dbReference type="Pfam" id="PF04909">
    <property type="entry name" value="Amidohydro_2"/>
    <property type="match status" value="1"/>
</dbReference>
<evidence type="ECO:0000259" key="2">
    <source>
        <dbReference type="Pfam" id="PF04909"/>
    </source>
</evidence>
<dbReference type="Gene3D" id="3.20.20.140">
    <property type="entry name" value="Metal-dependent hydrolases"/>
    <property type="match status" value="1"/>
</dbReference>
<accession>A0A381UUW6</accession>
<protein>
    <recommendedName>
        <fullName evidence="2">Amidohydrolase-related domain-containing protein</fullName>
    </recommendedName>
</protein>
<gene>
    <name evidence="3" type="ORF">METZ01_LOCUS84754</name>
</gene>
<dbReference type="InterPro" id="IPR032465">
    <property type="entry name" value="ACMSD"/>
</dbReference>
<dbReference type="InterPro" id="IPR006680">
    <property type="entry name" value="Amidohydro-rel"/>
</dbReference>
<feature type="non-terminal residue" evidence="3">
    <location>
        <position position="214"/>
    </location>
</feature>
<dbReference type="PANTHER" id="PTHR21240:SF28">
    <property type="entry name" value="ISO-OROTATE DECARBOXYLASE (EUROFUNG)"/>
    <property type="match status" value="1"/>
</dbReference>
<dbReference type="SUPFAM" id="SSF51556">
    <property type="entry name" value="Metallo-dependent hydrolases"/>
    <property type="match status" value="1"/>
</dbReference>
<proteinExistence type="predicted"/>
<dbReference type="GO" id="GO:0016831">
    <property type="term" value="F:carboxy-lyase activity"/>
    <property type="evidence" value="ECO:0007669"/>
    <property type="project" value="InterPro"/>
</dbReference>
<name>A0A381UUW6_9ZZZZ</name>
<evidence type="ECO:0000313" key="3">
    <source>
        <dbReference type="EMBL" id="SVA31900.1"/>
    </source>
</evidence>
<reference evidence="3" key="1">
    <citation type="submission" date="2018-05" db="EMBL/GenBank/DDBJ databases">
        <authorList>
            <person name="Lanie J.A."/>
            <person name="Ng W.-L."/>
            <person name="Kazmierczak K.M."/>
            <person name="Andrzejewski T.M."/>
            <person name="Davidsen T.M."/>
            <person name="Wayne K.J."/>
            <person name="Tettelin H."/>
            <person name="Glass J.I."/>
            <person name="Rusch D."/>
            <person name="Podicherti R."/>
            <person name="Tsui H.-C.T."/>
            <person name="Winkler M.E."/>
        </authorList>
    </citation>
    <scope>NUCLEOTIDE SEQUENCE</scope>
</reference>
<sequence>MIIDSHTHLIPPDVIKNWSHYIKKDATFAELFRRNSKTSTAEQLIEAMKREDIAVSVVLGMGWTDSSLNKYVNDYLLESYQKYPDKIVPVTGIVPTSGNQGIYEAERCLSEGSRGFGEIHAYSQSNILIDSDLMDPYTVMLEERDYPLIVHGSEPVGHQYRGKGNTGPTALESFVEKFPNVKIILAHWGAGLPFYELMPEISSTFANVFYDSAA</sequence>
<dbReference type="GO" id="GO:0016787">
    <property type="term" value="F:hydrolase activity"/>
    <property type="evidence" value="ECO:0007669"/>
    <property type="project" value="InterPro"/>
</dbReference>
<organism evidence="3">
    <name type="scientific">marine metagenome</name>
    <dbReference type="NCBI Taxonomy" id="408172"/>
    <lineage>
        <taxon>unclassified sequences</taxon>
        <taxon>metagenomes</taxon>
        <taxon>ecological metagenomes</taxon>
    </lineage>
</organism>
<dbReference type="PANTHER" id="PTHR21240">
    <property type="entry name" value="2-AMINO-3-CARBOXYLMUCONATE-6-SEMIALDEHYDE DECARBOXYLASE"/>
    <property type="match status" value="1"/>
</dbReference>
<keyword evidence="1" id="KW-0456">Lyase</keyword>
<feature type="domain" description="Amidohydrolase-related" evidence="2">
    <location>
        <begin position="3"/>
        <end position="212"/>
    </location>
</feature>
<dbReference type="GO" id="GO:0005737">
    <property type="term" value="C:cytoplasm"/>
    <property type="evidence" value="ECO:0007669"/>
    <property type="project" value="TreeGrafter"/>
</dbReference>
<dbReference type="AlphaFoldDB" id="A0A381UUW6"/>
<dbReference type="GO" id="GO:0019748">
    <property type="term" value="P:secondary metabolic process"/>
    <property type="evidence" value="ECO:0007669"/>
    <property type="project" value="TreeGrafter"/>
</dbReference>
<dbReference type="EMBL" id="UINC01007186">
    <property type="protein sequence ID" value="SVA31900.1"/>
    <property type="molecule type" value="Genomic_DNA"/>
</dbReference>